<feature type="compositionally biased region" description="Basic and acidic residues" evidence="1">
    <location>
        <begin position="212"/>
        <end position="241"/>
    </location>
</feature>
<accession>A0A0L0FHW9</accession>
<gene>
    <name evidence="2" type="ORF">SARC_11869</name>
</gene>
<feature type="compositionally biased region" description="Polar residues" evidence="1">
    <location>
        <begin position="251"/>
        <end position="271"/>
    </location>
</feature>
<feature type="compositionally biased region" description="Basic and acidic residues" evidence="1">
    <location>
        <begin position="390"/>
        <end position="416"/>
    </location>
</feature>
<feature type="compositionally biased region" description="Gly residues" evidence="1">
    <location>
        <begin position="65"/>
        <end position="75"/>
    </location>
</feature>
<feature type="compositionally biased region" description="Basic and acidic residues" evidence="1">
    <location>
        <begin position="603"/>
        <end position="623"/>
    </location>
</feature>
<feature type="compositionally biased region" description="Low complexity" evidence="1">
    <location>
        <begin position="31"/>
        <end position="51"/>
    </location>
</feature>
<keyword evidence="3" id="KW-1185">Reference proteome</keyword>
<feature type="compositionally biased region" description="Basic and acidic residues" evidence="1">
    <location>
        <begin position="312"/>
        <end position="327"/>
    </location>
</feature>
<dbReference type="GeneID" id="25912373"/>
<feature type="region of interest" description="Disordered" evidence="1">
    <location>
        <begin position="603"/>
        <end position="624"/>
    </location>
</feature>
<organism evidence="2 3">
    <name type="scientific">Sphaeroforma arctica JP610</name>
    <dbReference type="NCBI Taxonomy" id="667725"/>
    <lineage>
        <taxon>Eukaryota</taxon>
        <taxon>Ichthyosporea</taxon>
        <taxon>Ichthyophonida</taxon>
        <taxon>Sphaeroforma</taxon>
    </lineage>
</organism>
<feature type="compositionally biased region" description="Polar residues" evidence="1">
    <location>
        <begin position="420"/>
        <end position="431"/>
    </location>
</feature>
<evidence type="ECO:0000313" key="2">
    <source>
        <dbReference type="EMBL" id="KNC75608.1"/>
    </source>
</evidence>
<reference evidence="2 3" key="1">
    <citation type="submission" date="2011-02" db="EMBL/GenBank/DDBJ databases">
        <title>The Genome Sequence of Sphaeroforma arctica JP610.</title>
        <authorList>
            <consortium name="The Broad Institute Genome Sequencing Platform"/>
            <person name="Russ C."/>
            <person name="Cuomo C."/>
            <person name="Young S.K."/>
            <person name="Zeng Q."/>
            <person name="Gargeya S."/>
            <person name="Alvarado L."/>
            <person name="Berlin A."/>
            <person name="Chapman S.B."/>
            <person name="Chen Z."/>
            <person name="Freedman E."/>
            <person name="Gellesch M."/>
            <person name="Goldberg J."/>
            <person name="Griggs A."/>
            <person name="Gujja S."/>
            <person name="Heilman E."/>
            <person name="Heiman D."/>
            <person name="Howarth C."/>
            <person name="Mehta T."/>
            <person name="Neiman D."/>
            <person name="Pearson M."/>
            <person name="Roberts A."/>
            <person name="Saif S."/>
            <person name="Shea T."/>
            <person name="Shenoy N."/>
            <person name="Sisk P."/>
            <person name="Stolte C."/>
            <person name="Sykes S."/>
            <person name="White J."/>
            <person name="Yandava C."/>
            <person name="Burger G."/>
            <person name="Gray M.W."/>
            <person name="Holland P.W.H."/>
            <person name="King N."/>
            <person name="Lang F.B.F."/>
            <person name="Roger A.J."/>
            <person name="Ruiz-Trillo I."/>
            <person name="Haas B."/>
            <person name="Nusbaum C."/>
            <person name="Birren B."/>
        </authorList>
    </citation>
    <scope>NUCLEOTIDE SEQUENCE [LARGE SCALE GENOMIC DNA]</scope>
    <source>
        <strain evidence="2 3">JP610</strain>
    </source>
</reference>
<sequence>MASQTTELGCETDKRSIEEQRNKGDSHVKAGSGSPRSGTPPSSISSGVSISADAAGPVAKKGGADGRGSVVGTGGNDDKPSKTQNDAEQDNGVVLMDIDKLADNAVASCSDDVDAMSETMVVDSSSEADIYDVPASTGADAERDASGDGEVDGKIGGEEPAKDKPIVTPATQVGGVEAPAAVKEASDAESGSQPEADTKQGAVQVIVSHYADSARKKDMNENDDVVGKKMDDDGGKKDEKTSGTVGVASGVATTASGVEQSTRDANQVHTMDTSRDSESEMEHDTDVPEADEDNRASSGERAVAQPIPLLPKKPDVPLITEKDEKMGGPKSLKNIRNGKVSAVVSPQHASDGAATARPEDSGRASVSVGRANRISRLGDAETCTNTSTSDSRKDTKVMDSPHADITRTKHPAHDEAAATTHITASHPTPTDTDALDKNQGSPAIRQAPEPILITSAPKAIPIAPNPIRIGPPPAPVSLKPRPVLAPRGVALKRTHTGSSVNNGHKAGTPISQAPTPVIIGSAAPPPPAPTPIPIGITKADSLSTVRLGADEGAGSVRSNSSYEEAAVGEHRGHPQYSLAGARLRPQQSIGDIMTCGGLRVSKPDDWDRTSYGEDRDRDGDKGGARNVALGMSGVDLTKVPESPLQQGMDMSLRMVKQELGDILGSFCDKQKRCVEFEQARLARAWAEFEKARVELNAGRKASSLGEWNWSGAGPIARVEVPGERAARVSR</sequence>
<feature type="compositionally biased region" description="Basic and acidic residues" evidence="1">
    <location>
        <begin position="140"/>
        <end position="165"/>
    </location>
</feature>
<evidence type="ECO:0000256" key="1">
    <source>
        <dbReference type="SAM" id="MobiDB-lite"/>
    </source>
</evidence>
<dbReference type="AlphaFoldDB" id="A0A0L0FHW9"/>
<name>A0A0L0FHW9_9EUKA</name>
<dbReference type="RefSeq" id="XP_014149510.1">
    <property type="nucleotide sequence ID" value="XM_014294035.1"/>
</dbReference>
<feature type="region of interest" description="Disordered" evidence="1">
    <location>
        <begin position="120"/>
        <end position="442"/>
    </location>
</feature>
<feature type="region of interest" description="Disordered" evidence="1">
    <location>
        <begin position="1"/>
        <end position="95"/>
    </location>
</feature>
<proteinExistence type="predicted"/>
<feature type="compositionally biased region" description="Basic and acidic residues" evidence="1">
    <location>
        <begin position="11"/>
        <end position="28"/>
    </location>
</feature>
<protein>
    <submittedName>
        <fullName evidence="2">Uncharacterized protein</fullName>
    </submittedName>
</protein>
<dbReference type="EMBL" id="KQ243523">
    <property type="protein sequence ID" value="KNC75608.1"/>
    <property type="molecule type" value="Genomic_DNA"/>
</dbReference>
<feature type="compositionally biased region" description="Basic and acidic residues" evidence="1">
    <location>
        <begin position="272"/>
        <end position="286"/>
    </location>
</feature>
<dbReference type="Proteomes" id="UP000054560">
    <property type="component" value="Unassembled WGS sequence"/>
</dbReference>
<evidence type="ECO:0000313" key="3">
    <source>
        <dbReference type="Proteomes" id="UP000054560"/>
    </source>
</evidence>